<dbReference type="InterPro" id="IPR019801">
    <property type="entry name" value="Glyco_hydro_35_CS"/>
</dbReference>
<dbReference type="SUPFAM" id="SSF49785">
    <property type="entry name" value="Galactose-binding domain-like"/>
    <property type="match status" value="1"/>
</dbReference>
<dbReference type="InterPro" id="IPR048912">
    <property type="entry name" value="BetaGal1-like_ABD1"/>
</dbReference>
<dbReference type="EMBL" id="CP089984">
    <property type="protein sequence ID" value="WXB17484.1"/>
    <property type="molecule type" value="Genomic_DNA"/>
</dbReference>
<evidence type="ECO:0000256" key="6">
    <source>
        <dbReference type="SAM" id="MobiDB-lite"/>
    </source>
</evidence>
<evidence type="ECO:0000259" key="8">
    <source>
        <dbReference type="Pfam" id="PF21317"/>
    </source>
</evidence>
<accession>A0ABZ2M2Q7</accession>
<dbReference type="PANTHER" id="PTHR23421">
    <property type="entry name" value="BETA-GALACTOSIDASE RELATED"/>
    <property type="match status" value="1"/>
</dbReference>
<proteinExistence type="inferred from homology"/>
<dbReference type="SUPFAM" id="SSF51445">
    <property type="entry name" value="(Trans)glycosidases"/>
    <property type="match status" value="1"/>
</dbReference>
<dbReference type="InterPro" id="IPR026283">
    <property type="entry name" value="B-gal_1-like"/>
</dbReference>
<dbReference type="Pfam" id="PF21467">
    <property type="entry name" value="BetaGal_gal-bd"/>
    <property type="match status" value="1"/>
</dbReference>
<evidence type="ECO:0000259" key="9">
    <source>
        <dbReference type="Pfam" id="PF21467"/>
    </source>
</evidence>
<feature type="domain" description="Beta-galactosidase galactose-binding" evidence="9">
    <location>
        <begin position="556"/>
        <end position="613"/>
    </location>
</feature>
<dbReference type="PIRSF" id="PIRSF006336">
    <property type="entry name" value="B-gal"/>
    <property type="match status" value="1"/>
</dbReference>
<dbReference type="InterPro" id="IPR008979">
    <property type="entry name" value="Galactose-bd-like_sf"/>
</dbReference>
<dbReference type="InterPro" id="IPR031330">
    <property type="entry name" value="Gly_Hdrlase_35_cat"/>
</dbReference>
<gene>
    <name evidence="10" type="ORF">LZC94_09420</name>
</gene>
<sequence>MKRRDFLGGVLGGCATAVLTGTTSCAGSPEGSAPYDGEGAQALTDSRNSTDAAPRTGLTIDGNRFLLDGKPFRIISGSIHYFRIHPDQWKDRLNRLRMMGLNAVDVYVPWNFHQPHPNVPPSFTGWCDLPKFLLAAQGLGLHVILRPGPYICAEWDLGGLPAWLLTADRMRLRTSDPRFMAAMDAWFGELLPVVRPLQAKAGGPIVAVQIENEYGSFGDDQTYLQHIRKVLVDGGIDSLLFCSNGTSEAMLKNGNIPGVFATANFAGDPTGPFADLRRFQPSGPLFCTEYWDGWFDHWGEGHHTTDPATTAANVDKMLAMGASVNLYMAAGSTNFGFWAGANHGDSYQSTVTSYDYHSPVGEAGELTEKFTRLRQVIGKYTTLPAGPLPALPPRLAPQTVNVDGMVGLVESFGSLTTPVARTKPVPMEQLGQSYGMIHYRTTLRGPRPSAKLTIRDLGDWAFVYLDGKHVARLDRNTPSIGANITVNGASSQLDLLVDCNGRINFGSRIFDPKGIGGDVLLGNEALTGWEIRPLPLDDLRGLTFRAVGGPAPQGGTFYRARMNITAPADGFLAFPGWGKGLVWLNGFLLGRYWDRGPQRTSYAPAPLWRAGSNTLHLLELHESGTQIELRNKPDLG</sequence>
<protein>
    <recommendedName>
        <fullName evidence="4">Beta-galactosidase</fullName>
        <ecNumber evidence="4">3.2.1.23</ecNumber>
    </recommendedName>
</protein>
<feature type="domain" description="Beta-galactosidase 1-like first all-beta" evidence="8">
    <location>
        <begin position="424"/>
        <end position="534"/>
    </location>
</feature>
<keyword evidence="2 4" id="KW-0378">Hydrolase</keyword>
<dbReference type="RefSeq" id="WP_394827118.1">
    <property type="nucleotide sequence ID" value="NZ_CP089984.1"/>
</dbReference>
<evidence type="ECO:0000256" key="5">
    <source>
        <dbReference type="RuleBase" id="RU003679"/>
    </source>
</evidence>
<keyword evidence="3 4" id="KW-0326">Glycosidase</keyword>
<dbReference type="PRINTS" id="PR00742">
    <property type="entry name" value="GLHYDRLASE35"/>
</dbReference>
<dbReference type="InterPro" id="IPR048913">
    <property type="entry name" value="BetaGal_gal-bd"/>
</dbReference>
<evidence type="ECO:0000256" key="3">
    <source>
        <dbReference type="ARBA" id="ARBA00023295"/>
    </source>
</evidence>
<dbReference type="InterPro" id="IPR017853">
    <property type="entry name" value="GH"/>
</dbReference>
<comment type="similarity">
    <text evidence="1 5">Belongs to the glycosyl hydrolase 35 family.</text>
</comment>
<dbReference type="InterPro" id="IPR001944">
    <property type="entry name" value="Glycoside_Hdrlase_35"/>
</dbReference>
<evidence type="ECO:0000259" key="7">
    <source>
        <dbReference type="Pfam" id="PF01301"/>
    </source>
</evidence>
<dbReference type="Pfam" id="PF21317">
    <property type="entry name" value="BetaGal_ABD_1"/>
    <property type="match status" value="1"/>
</dbReference>
<name>A0ABZ2M2Q7_9BACT</name>
<dbReference type="Pfam" id="PF01301">
    <property type="entry name" value="Glyco_hydro_35"/>
    <property type="match status" value="1"/>
</dbReference>
<evidence type="ECO:0000256" key="4">
    <source>
        <dbReference type="RuleBase" id="RU000675"/>
    </source>
</evidence>
<evidence type="ECO:0000256" key="1">
    <source>
        <dbReference type="ARBA" id="ARBA00009809"/>
    </source>
</evidence>
<dbReference type="Gene3D" id="2.60.120.260">
    <property type="entry name" value="Galactose-binding domain-like"/>
    <property type="match status" value="2"/>
</dbReference>
<dbReference type="PROSITE" id="PS51257">
    <property type="entry name" value="PROKAR_LIPOPROTEIN"/>
    <property type="match status" value="1"/>
</dbReference>
<dbReference type="Gene3D" id="3.20.20.80">
    <property type="entry name" value="Glycosidases"/>
    <property type="match status" value="1"/>
</dbReference>
<evidence type="ECO:0000313" key="10">
    <source>
        <dbReference type="EMBL" id="WXB17484.1"/>
    </source>
</evidence>
<organism evidence="10 11">
    <name type="scientific">Pendulispora albinea</name>
    <dbReference type="NCBI Taxonomy" id="2741071"/>
    <lineage>
        <taxon>Bacteria</taxon>
        <taxon>Pseudomonadati</taxon>
        <taxon>Myxococcota</taxon>
        <taxon>Myxococcia</taxon>
        <taxon>Myxococcales</taxon>
        <taxon>Sorangiineae</taxon>
        <taxon>Pendulisporaceae</taxon>
        <taxon>Pendulispora</taxon>
    </lineage>
</organism>
<comment type="catalytic activity">
    <reaction evidence="4">
        <text>Hydrolysis of terminal non-reducing beta-D-galactose residues in beta-D-galactosides.</text>
        <dbReference type="EC" id="3.2.1.23"/>
    </reaction>
</comment>
<evidence type="ECO:0000256" key="2">
    <source>
        <dbReference type="ARBA" id="ARBA00022801"/>
    </source>
</evidence>
<dbReference type="Proteomes" id="UP001370348">
    <property type="component" value="Chromosome"/>
</dbReference>
<dbReference type="EC" id="3.2.1.23" evidence="4"/>
<reference evidence="10 11" key="1">
    <citation type="submission" date="2021-12" db="EMBL/GenBank/DDBJ databases">
        <title>Discovery of the Pendulisporaceae a myxobacterial family with distinct sporulation behavior and unique specialized metabolism.</title>
        <authorList>
            <person name="Garcia R."/>
            <person name="Popoff A."/>
            <person name="Bader C.D."/>
            <person name="Loehr J."/>
            <person name="Walesch S."/>
            <person name="Walt C."/>
            <person name="Boldt J."/>
            <person name="Bunk B."/>
            <person name="Haeckl F.J.F.P.J."/>
            <person name="Gunesch A.P."/>
            <person name="Birkelbach J."/>
            <person name="Nuebel U."/>
            <person name="Pietschmann T."/>
            <person name="Bach T."/>
            <person name="Mueller R."/>
        </authorList>
    </citation>
    <scope>NUCLEOTIDE SEQUENCE [LARGE SCALE GENOMIC DNA]</scope>
    <source>
        <strain evidence="10 11">MSr11954</strain>
    </source>
</reference>
<feature type="region of interest" description="Disordered" evidence="6">
    <location>
        <begin position="26"/>
        <end position="54"/>
    </location>
</feature>
<evidence type="ECO:0000313" key="11">
    <source>
        <dbReference type="Proteomes" id="UP001370348"/>
    </source>
</evidence>
<dbReference type="PROSITE" id="PS01182">
    <property type="entry name" value="GLYCOSYL_HYDROL_F35"/>
    <property type="match status" value="1"/>
</dbReference>
<keyword evidence="11" id="KW-1185">Reference proteome</keyword>
<feature type="domain" description="Glycoside hydrolase 35 catalytic" evidence="7">
    <location>
        <begin position="65"/>
        <end position="379"/>
    </location>
</feature>